<dbReference type="Proteomes" id="UP000327294">
    <property type="component" value="Chromosome"/>
</dbReference>
<gene>
    <name evidence="3" type="ORF">F9278_41825</name>
</gene>
<comment type="similarity">
    <text evidence="1">Belongs to the proline racemase family.</text>
</comment>
<dbReference type="SUPFAM" id="SSF54506">
    <property type="entry name" value="Diaminopimelate epimerase-like"/>
    <property type="match status" value="1"/>
</dbReference>
<dbReference type="FunFam" id="3.10.310.10:FF:000005">
    <property type="entry name" value="Proline racemase"/>
    <property type="match status" value="1"/>
</dbReference>
<dbReference type="RefSeq" id="WP_152172970.1">
    <property type="nucleotide sequence ID" value="NZ_CP045096.1"/>
</dbReference>
<feature type="active site" description="Proton acceptor" evidence="2">
    <location>
        <position position="90"/>
    </location>
</feature>
<dbReference type="Pfam" id="PF05544">
    <property type="entry name" value="Pro_racemase"/>
    <property type="match status" value="1"/>
</dbReference>
<dbReference type="EMBL" id="CP045096">
    <property type="protein sequence ID" value="QFR01643.1"/>
    <property type="molecule type" value="Genomic_DNA"/>
</dbReference>
<protein>
    <recommendedName>
        <fullName evidence="5">Proline racemase</fullName>
    </recommendedName>
</protein>
<dbReference type="KEGG" id="sphv:F9278_41825"/>
<evidence type="ECO:0000313" key="4">
    <source>
        <dbReference type="Proteomes" id="UP000327294"/>
    </source>
</evidence>
<dbReference type="GO" id="GO:0047580">
    <property type="term" value="F:4-hydroxyproline epimerase activity"/>
    <property type="evidence" value="ECO:0007669"/>
    <property type="project" value="TreeGrafter"/>
</dbReference>
<sequence>MRWNQLLNVVGSHAAGMGGDVVTGGLPPVPGDTVMEKSIYFQRNLDHLRRIVMTEPRGAVSGVNFVVPATHPEAAFGYIIAESIEYVAMSGSNTMCVATVLLETGMVPMSEPVTELTLEAPAGLIRLRCECRDGKVTKVSFVNQPAFVYHHRAPVEVEGLGTVAVDVAWGGMTYAIVDAQALGFRLTEDEAVDLVTTGQRVKAAAAEQLACVHPLEPRYAGITQTEFAGPLRTVDGVLTSRNVVVISPGFIDRSPCGTGTSARLALMHARGEIAVGQPFVHESILGTTFTANIEDTATVGDYPAVVPRVGGQAWITSLQQMVVDPTDPFPTGFTLNDSPFDDVDSLSLIGNQ</sequence>
<organism evidence="3 4">
    <name type="scientific">Streptomyces phaeolivaceus</name>
    <dbReference type="NCBI Taxonomy" id="2653200"/>
    <lineage>
        <taxon>Bacteria</taxon>
        <taxon>Bacillati</taxon>
        <taxon>Actinomycetota</taxon>
        <taxon>Actinomycetes</taxon>
        <taxon>Kitasatosporales</taxon>
        <taxon>Streptomycetaceae</taxon>
        <taxon>Streptomyces</taxon>
    </lineage>
</organism>
<evidence type="ECO:0000256" key="2">
    <source>
        <dbReference type="PIRSR" id="PIRSR029792-1"/>
    </source>
</evidence>
<feature type="active site" description="Proton donor" evidence="2">
    <location>
        <position position="256"/>
    </location>
</feature>
<dbReference type="PANTHER" id="PTHR33442:SF5">
    <property type="entry name" value="BIFUNCTIONAL TRANS-3-HYDROXY-L-PROLINE DEHYDRATASE_2-EPIMERASE"/>
    <property type="match status" value="1"/>
</dbReference>
<accession>A0A5P8KFS2</accession>
<evidence type="ECO:0000313" key="3">
    <source>
        <dbReference type="EMBL" id="QFR01643.1"/>
    </source>
</evidence>
<dbReference type="InterPro" id="IPR008794">
    <property type="entry name" value="Pro_racemase_fam"/>
</dbReference>
<dbReference type="AlphaFoldDB" id="A0A5P8KFS2"/>
<dbReference type="Gene3D" id="3.10.310.10">
    <property type="entry name" value="Diaminopimelate Epimerase, Chain A, domain 1"/>
    <property type="match status" value="2"/>
</dbReference>
<evidence type="ECO:0008006" key="5">
    <source>
        <dbReference type="Google" id="ProtNLM"/>
    </source>
</evidence>
<dbReference type="SFLD" id="SFLDS00028">
    <property type="entry name" value="Proline_Racemase"/>
    <property type="match status" value="1"/>
</dbReference>
<reference evidence="3 4" key="1">
    <citation type="submission" date="2019-10" db="EMBL/GenBank/DDBJ databases">
        <title>Streptomyces sp. strain GY16 isolated from leaves of Broussonetia papyrifera.</title>
        <authorList>
            <person name="Mo P."/>
        </authorList>
    </citation>
    <scope>NUCLEOTIDE SEQUENCE [LARGE SCALE GENOMIC DNA]</scope>
    <source>
        <strain evidence="3 4">GY16</strain>
    </source>
</reference>
<dbReference type="PANTHER" id="PTHR33442">
    <property type="entry name" value="TRANS-3-HYDROXY-L-PROLINE DEHYDRATASE"/>
    <property type="match status" value="1"/>
</dbReference>
<name>A0A5P8KFS2_9ACTN</name>
<dbReference type="PIRSF" id="PIRSF029792">
    <property type="entry name" value="Pro_racemase"/>
    <property type="match status" value="1"/>
</dbReference>
<evidence type="ECO:0000256" key="1">
    <source>
        <dbReference type="ARBA" id="ARBA00007529"/>
    </source>
</evidence>
<proteinExistence type="inferred from homology"/>
<keyword evidence="4" id="KW-1185">Reference proteome</keyword>